<dbReference type="InterPro" id="IPR043519">
    <property type="entry name" value="NT_sf"/>
</dbReference>
<dbReference type="GO" id="GO:0031123">
    <property type="term" value="P:RNA 3'-end processing"/>
    <property type="evidence" value="ECO:0007669"/>
    <property type="project" value="TreeGrafter"/>
</dbReference>
<dbReference type="Gene3D" id="3.30.460.10">
    <property type="entry name" value="Beta Polymerase, domain 2"/>
    <property type="match status" value="1"/>
</dbReference>
<evidence type="ECO:0000313" key="3">
    <source>
        <dbReference type="EMBL" id="KAK1382217.1"/>
    </source>
</evidence>
<sequence length="426" mass="48648">MSSYSLVESTLQRILNLIKPNNDDWAVRFHIIQDVRDAVETVESLRGATVEPFGSFVSNVFTKWGGLDISIEILRGSHITNAGRKQKETVLADVFETLRSKGTWRKLRFVSNARVPFLRLEHNLQSISCDISINNLIGQMKAKLLFWINEIDRRFHKIVLLVKEWAIAHDINEAESGSLHSYCLTLLVIFHFQTCVPAILPPLKELYPRDLAHDLSGTSFDVSELMLRKHIEETFAVFMNRFRRSRQRNRSSISDLLISFFAKFSDIDERALEQGINPYSGQWEDIGSNTAWLPRTFALYVEDPFEQPANTARAVTGIHLTRMAEAFRATHNILASNGHNQATLFATLIRQDRLPPLTRSQVRNPYKPGSSNWSRPQVDKAISAPSQSHQTPNTRNTGRSDNANKKGPVRPNHNLAQQIWRPKHHI</sequence>
<feature type="region of interest" description="Disordered" evidence="1">
    <location>
        <begin position="356"/>
        <end position="426"/>
    </location>
</feature>
<dbReference type="CDD" id="cd05402">
    <property type="entry name" value="NT_PAP_TUTase"/>
    <property type="match status" value="1"/>
</dbReference>
<dbReference type="SUPFAM" id="SSF81631">
    <property type="entry name" value="PAP/OAS1 substrate-binding domain"/>
    <property type="match status" value="1"/>
</dbReference>
<dbReference type="SUPFAM" id="SSF81301">
    <property type="entry name" value="Nucleotidyltransferase"/>
    <property type="match status" value="1"/>
</dbReference>
<name>A0AAD8MRD1_9APIA</name>
<dbReference type="Gene3D" id="1.10.1410.10">
    <property type="match status" value="1"/>
</dbReference>
<dbReference type="GO" id="GO:0050265">
    <property type="term" value="F:RNA uridylyltransferase activity"/>
    <property type="evidence" value="ECO:0007669"/>
    <property type="project" value="TreeGrafter"/>
</dbReference>
<feature type="compositionally biased region" description="Polar residues" evidence="1">
    <location>
        <begin position="358"/>
        <end position="375"/>
    </location>
</feature>
<dbReference type="InterPro" id="IPR054708">
    <property type="entry name" value="MTPAP-like_central"/>
</dbReference>
<evidence type="ECO:0000313" key="4">
    <source>
        <dbReference type="Proteomes" id="UP001237642"/>
    </source>
</evidence>
<dbReference type="Proteomes" id="UP001237642">
    <property type="component" value="Unassembled WGS sequence"/>
</dbReference>
<keyword evidence="4" id="KW-1185">Reference proteome</keyword>
<feature type="domain" description="Poly(A) RNA polymerase mitochondrial-like central palm" evidence="2">
    <location>
        <begin position="9"/>
        <end position="145"/>
    </location>
</feature>
<dbReference type="PANTHER" id="PTHR12271">
    <property type="entry name" value="POLY A POLYMERASE CID PAP -RELATED"/>
    <property type="match status" value="1"/>
</dbReference>
<evidence type="ECO:0000256" key="1">
    <source>
        <dbReference type="SAM" id="MobiDB-lite"/>
    </source>
</evidence>
<gene>
    <name evidence="3" type="ORF">POM88_019952</name>
</gene>
<protein>
    <submittedName>
        <fullName evidence="3">TUTase domain-containing protein</fullName>
    </submittedName>
</protein>
<feature type="compositionally biased region" description="Polar residues" evidence="1">
    <location>
        <begin position="384"/>
        <end position="401"/>
    </location>
</feature>
<dbReference type="AlphaFoldDB" id="A0AAD8MRD1"/>
<reference evidence="3" key="2">
    <citation type="submission" date="2023-05" db="EMBL/GenBank/DDBJ databases">
        <authorList>
            <person name="Schelkunov M.I."/>
        </authorList>
    </citation>
    <scope>NUCLEOTIDE SEQUENCE</scope>
    <source>
        <strain evidence="3">Hsosn_3</strain>
        <tissue evidence="3">Leaf</tissue>
    </source>
</reference>
<dbReference type="EMBL" id="JAUIZM010000005">
    <property type="protein sequence ID" value="KAK1382217.1"/>
    <property type="molecule type" value="Genomic_DNA"/>
</dbReference>
<proteinExistence type="predicted"/>
<accession>A0AAD8MRD1</accession>
<evidence type="ECO:0000259" key="2">
    <source>
        <dbReference type="Pfam" id="PF22600"/>
    </source>
</evidence>
<organism evidence="3 4">
    <name type="scientific">Heracleum sosnowskyi</name>
    <dbReference type="NCBI Taxonomy" id="360622"/>
    <lineage>
        <taxon>Eukaryota</taxon>
        <taxon>Viridiplantae</taxon>
        <taxon>Streptophyta</taxon>
        <taxon>Embryophyta</taxon>
        <taxon>Tracheophyta</taxon>
        <taxon>Spermatophyta</taxon>
        <taxon>Magnoliopsida</taxon>
        <taxon>eudicotyledons</taxon>
        <taxon>Gunneridae</taxon>
        <taxon>Pentapetalae</taxon>
        <taxon>asterids</taxon>
        <taxon>campanulids</taxon>
        <taxon>Apiales</taxon>
        <taxon>Apiaceae</taxon>
        <taxon>Apioideae</taxon>
        <taxon>apioid superclade</taxon>
        <taxon>Tordylieae</taxon>
        <taxon>Tordyliinae</taxon>
        <taxon>Heracleum</taxon>
    </lineage>
</organism>
<dbReference type="PANTHER" id="PTHR12271:SF123">
    <property type="entry name" value="PROTEIN HESO1"/>
    <property type="match status" value="1"/>
</dbReference>
<reference evidence="3" key="1">
    <citation type="submission" date="2023-02" db="EMBL/GenBank/DDBJ databases">
        <title>Genome of toxic invasive species Heracleum sosnowskyi carries increased number of genes despite the absence of recent whole-genome duplications.</title>
        <authorList>
            <person name="Schelkunov M."/>
            <person name="Shtratnikova V."/>
            <person name="Makarenko M."/>
            <person name="Klepikova A."/>
            <person name="Omelchenko D."/>
            <person name="Novikova G."/>
            <person name="Obukhova E."/>
            <person name="Bogdanov V."/>
            <person name="Penin A."/>
            <person name="Logacheva M."/>
        </authorList>
    </citation>
    <scope>NUCLEOTIDE SEQUENCE</scope>
    <source>
        <strain evidence="3">Hsosn_3</strain>
        <tissue evidence="3">Leaf</tissue>
    </source>
</reference>
<dbReference type="Pfam" id="PF22600">
    <property type="entry name" value="MTPAP-like_central"/>
    <property type="match status" value="1"/>
</dbReference>
<comment type="caution">
    <text evidence="3">The sequence shown here is derived from an EMBL/GenBank/DDBJ whole genome shotgun (WGS) entry which is preliminary data.</text>
</comment>